<dbReference type="Gene3D" id="1.25.40.10">
    <property type="entry name" value="Tetratricopeptide repeat domain"/>
    <property type="match status" value="1"/>
</dbReference>
<evidence type="ECO:0000313" key="2">
    <source>
        <dbReference type="Proteomes" id="UP001056455"/>
    </source>
</evidence>
<proteinExistence type="predicted"/>
<dbReference type="InterPro" id="IPR006597">
    <property type="entry name" value="Sel1-like"/>
</dbReference>
<reference evidence="1" key="1">
    <citation type="submission" date="2022-06" db="EMBL/GenBank/DDBJ databases">
        <title>Ornithinimicrobium HY1793.</title>
        <authorList>
            <person name="Huang Y."/>
        </authorList>
    </citation>
    <scope>NUCLEOTIDE SEQUENCE</scope>
    <source>
        <strain evidence="1">HY1793</strain>
    </source>
</reference>
<accession>A0ABY4YY11</accession>
<dbReference type="Pfam" id="PF08238">
    <property type="entry name" value="Sel1"/>
    <property type="match status" value="2"/>
</dbReference>
<protein>
    <submittedName>
        <fullName evidence="1">Sel1 repeat family protein</fullName>
    </submittedName>
</protein>
<dbReference type="InterPro" id="IPR011990">
    <property type="entry name" value="TPR-like_helical_dom_sf"/>
</dbReference>
<dbReference type="InterPro" id="IPR050767">
    <property type="entry name" value="Sel1_AlgK"/>
</dbReference>
<gene>
    <name evidence="1" type="ORF">NF556_07565</name>
</gene>
<dbReference type="EMBL" id="CP099489">
    <property type="protein sequence ID" value="USQ81497.1"/>
    <property type="molecule type" value="Genomic_DNA"/>
</dbReference>
<keyword evidence="2" id="KW-1185">Reference proteome</keyword>
<organism evidence="1 2">
    <name type="scientific">Ornithinimicrobium faecis</name>
    <dbReference type="NCBI Taxonomy" id="2934158"/>
    <lineage>
        <taxon>Bacteria</taxon>
        <taxon>Bacillati</taxon>
        <taxon>Actinomycetota</taxon>
        <taxon>Actinomycetes</taxon>
        <taxon>Micrococcales</taxon>
        <taxon>Ornithinimicrobiaceae</taxon>
        <taxon>Ornithinimicrobium</taxon>
    </lineage>
</organism>
<evidence type="ECO:0000313" key="1">
    <source>
        <dbReference type="EMBL" id="USQ81497.1"/>
    </source>
</evidence>
<name>A0ABY4YY11_9MICO</name>
<dbReference type="SUPFAM" id="SSF81901">
    <property type="entry name" value="HCP-like"/>
    <property type="match status" value="1"/>
</dbReference>
<dbReference type="SMART" id="SM00671">
    <property type="entry name" value="SEL1"/>
    <property type="match status" value="2"/>
</dbReference>
<dbReference type="PANTHER" id="PTHR11102:SF160">
    <property type="entry name" value="ERAD-ASSOCIATED E3 UBIQUITIN-PROTEIN LIGASE COMPONENT HRD3"/>
    <property type="match status" value="1"/>
</dbReference>
<sequence>MDDAQLTEVLGVPWDELEPRHQDMARELLNDPGAPHWDKAVQFAVHLIAFQGGYDGALARKLKRRANALLRALAEAGDPESQRELGQALLHGEGITKNAGEAVVWLNRALEQGDARAAFDLGCVYEHHRGAVRQDLDRSKEYFRLAEEMGHDPSRG</sequence>
<dbReference type="PANTHER" id="PTHR11102">
    <property type="entry name" value="SEL-1-LIKE PROTEIN"/>
    <property type="match status" value="1"/>
</dbReference>
<dbReference type="Proteomes" id="UP001056455">
    <property type="component" value="Chromosome"/>
</dbReference>
<dbReference type="RefSeq" id="WP_252595013.1">
    <property type="nucleotide sequence ID" value="NZ_CP099489.1"/>
</dbReference>